<dbReference type="Pfam" id="PF01580">
    <property type="entry name" value="FtsK_SpoIIIE"/>
    <property type="match status" value="2"/>
</dbReference>
<dbReference type="InterPro" id="IPR027417">
    <property type="entry name" value="P-loop_NTPase"/>
</dbReference>
<feature type="transmembrane region" description="Helical" evidence="6">
    <location>
        <begin position="260"/>
        <end position="277"/>
    </location>
</feature>
<feature type="coiled-coil region" evidence="5">
    <location>
        <begin position="323"/>
        <end position="350"/>
    </location>
</feature>
<keyword evidence="3 4" id="KW-0067">ATP-binding</keyword>
<proteinExistence type="predicted"/>
<dbReference type="CDD" id="cd01127">
    <property type="entry name" value="TrwB_TraG_TraD_VirD4"/>
    <property type="match status" value="1"/>
</dbReference>
<evidence type="ECO:0000256" key="6">
    <source>
        <dbReference type="SAM" id="Phobius"/>
    </source>
</evidence>
<dbReference type="InterPro" id="IPR003593">
    <property type="entry name" value="AAA+_ATPase"/>
</dbReference>
<keyword evidence="5" id="KW-0175">Coiled coil</keyword>
<dbReference type="Proteomes" id="UP000095602">
    <property type="component" value="Unassembled WGS sequence"/>
</dbReference>
<feature type="domain" description="FtsK" evidence="7">
    <location>
        <begin position="673"/>
        <end position="867"/>
    </location>
</feature>
<keyword evidence="6" id="KW-0812">Transmembrane</keyword>
<dbReference type="SMART" id="SM00382">
    <property type="entry name" value="AAA"/>
    <property type="match status" value="2"/>
</dbReference>
<dbReference type="Gene3D" id="3.40.50.300">
    <property type="entry name" value="P-loop containing nucleotide triphosphate hydrolases"/>
    <property type="match status" value="2"/>
</dbReference>
<accession>A0A174IXG3</accession>
<evidence type="ECO:0000256" key="1">
    <source>
        <dbReference type="ARBA" id="ARBA00022737"/>
    </source>
</evidence>
<dbReference type="PANTHER" id="PTHR22683:SF1">
    <property type="entry name" value="TYPE VII SECRETION SYSTEM PROTEIN ESSC"/>
    <property type="match status" value="1"/>
</dbReference>
<name>A0A174IXG3_9FIRM</name>
<feature type="binding site" evidence="4">
    <location>
        <begin position="1018"/>
        <end position="1025"/>
    </location>
    <ligand>
        <name>ATP</name>
        <dbReference type="ChEBI" id="CHEBI:30616"/>
    </ligand>
</feature>
<dbReference type="SUPFAM" id="SSF52540">
    <property type="entry name" value="P-loop containing nucleoside triphosphate hydrolases"/>
    <property type="match status" value="2"/>
</dbReference>
<keyword evidence="6" id="KW-1133">Transmembrane helix</keyword>
<dbReference type="GO" id="GO:0003677">
    <property type="term" value="F:DNA binding"/>
    <property type="evidence" value="ECO:0007669"/>
    <property type="project" value="InterPro"/>
</dbReference>
<dbReference type="PROSITE" id="PS50901">
    <property type="entry name" value="FTSK"/>
    <property type="match status" value="2"/>
</dbReference>
<feature type="binding site" evidence="4">
    <location>
        <begin position="693"/>
        <end position="700"/>
    </location>
    <ligand>
        <name>ATP</name>
        <dbReference type="ChEBI" id="CHEBI:30616"/>
    </ligand>
</feature>
<keyword evidence="1" id="KW-0677">Repeat</keyword>
<dbReference type="InterPro" id="IPR023839">
    <property type="entry name" value="Firmicutes_EssC_C"/>
</dbReference>
<evidence type="ECO:0000259" key="7">
    <source>
        <dbReference type="PROSITE" id="PS50901"/>
    </source>
</evidence>
<dbReference type="InterPro" id="IPR050206">
    <property type="entry name" value="FtsK/SpoIIIE/SftA"/>
</dbReference>
<keyword evidence="6" id="KW-0472">Membrane</keyword>
<dbReference type="NCBIfam" id="TIGR03928">
    <property type="entry name" value="T7_EssCb_Firm"/>
    <property type="match status" value="1"/>
</dbReference>
<evidence type="ECO:0000256" key="2">
    <source>
        <dbReference type="ARBA" id="ARBA00022741"/>
    </source>
</evidence>
<keyword evidence="2 4" id="KW-0547">Nucleotide-binding</keyword>
<evidence type="ECO:0000256" key="5">
    <source>
        <dbReference type="SAM" id="Coils"/>
    </source>
</evidence>
<dbReference type="RefSeq" id="WP_055273448.1">
    <property type="nucleotide sequence ID" value="NZ_CZAJ01000009.1"/>
</dbReference>
<gene>
    <name evidence="8" type="primary">essC</name>
    <name evidence="8" type="ORF">ERS852497_01289</name>
</gene>
<protein>
    <submittedName>
        <fullName evidence="8">DNA translocase FtsK</fullName>
    </submittedName>
</protein>
<dbReference type="GO" id="GO:0016020">
    <property type="term" value="C:membrane"/>
    <property type="evidence" value="ECO:0007669"/>
    <property type="project" value="UniProtKB-SubCell"/>
</dbReference>
<feature type="domain" description="FtsK" evidence="7">
    <location>
        <begin position="1002"/>
        <end position="1186"/>
    </location>
</feature>
<feature type="transmembrane region" description="Helical" evidence="6">
    <location>
        <begin position="289"/>
        <end position="309"/>
    </location>
</feature>
<evidence type="ECO:0000256" key="3">
    <source>
        <dbReference type="ARBA" id="ARBA00022840"/>
    </source>
</evidence>
<dbReference type="InterPro" id="IPR008984">
    <property type="entry name" value="SMAD_FHA_dom_sf"/>
</dbReference>
<dbReference type="InterPro" id="IPR002543">
    <property type="entry name" value="FtsK_dom"/>
</dbReference>
<evidence type="ECO:0000313" key="8">
    <source>
        <dbReference type="EMBL" id="CUO92094.1"/>
    </source>
</evidence>
<dbReference type="SUPFAM" id="SSF49879">
    <property type="entry name" value="SMAD/FHA domain"/>
    <property type="match status" value="1"/>
</dbReference>
<evidence type="ECO:0000256" key="4">
    <source>
        <dbReference type="PROSITE-ProRule" id="PRU00289"/>
    </source>
</evidence>
<organism evidence="8">
    <name type="scientific">Agathobacter rectalis</name>
    <dbReference type="NCBI Taxonomy" id="39491"/>
    <lineage>
        <taxon>Bacteria</taxon>
        <taxon>Bacillati</taxon>
        <taxon>Bacillota</taxon>
        <taxon>Clostridia</taxon>
        <taxon>Lachnospirales</taxon>
        <taxon>Lachnospiraceae</taxon>
        <taxon>Agathobacter</taxon>
    </lineage>
</organism>
<reference evidence="8" key="1">
    <citation type="submission" date="2015-09" db="EMBL/GenBank/DDBJ databases">
        <authorList>
            <consortium name="Pathogen Informatics"/>
        </authorList>
    </citation>
    <scope>NUCLEOTIDE SEQUENCE [LARGE SCALE GENOMIC DNA]</scope>
    <source>
        <strain evidence="8">2789STDY5834884</strain>
    </source>
</reference>
<dbReference type="EMBL" id="CZAJ01000009">
    <property type="protein sequence ID" value="CUO92094.1"/>
    <property type="molecule type" value="Genomic_DNA"/>
</dbReference>
<dbReference type="PANTHER" id="PTHR22683">
    <property type="entry name" value="SPORULATION PROTEIN RELATED"/>
    <property type="match status" value="1"/>
</dbReference>
<sequence>MEVNKYKIIISNKNIYEEIEIPIDAKVYRVGTSIESDYRLYRDAFFENVQLDFSNNNGSWMVMCSDNIYITLGDTKRLLMKTLEHGDVFYVKYQESNNDVFSVEFMVDFDSENHSFERKICIQQNPFKIGTNKTNNIIINSMYATNDNIELHQCNSGYKIKIISTTYGVYKNGSKIQNGENIENMDFFSLGDISFYLKDNSLWTDISDKCIVNNVATEDHKQKNHYPLFVRNSRVQYTISNEKIGLLVAPNKPKKPDQNLAMTLLPALAMLALTIVVRGFMSNSSNNSFIIFSVCSMSMGIITSIVSFMSAKRKYKRECLERVEQYNSYIAKKRQEIELARKQEKKILEKIYFDTNTNVENISNFSLNLFDRIPTDDDFLRLYIGKGLVKAHRELDYKKPESFETNDELACIPDELTSEYKMIPDSPITIDLKKNSAVGICGKKEMNKVLFKNILIDVISRHYFGDVKLFLLIDDVQEYSWVKRIPHIYAANGMRNIVFDSESRNNVFEYLYKELTIRRSMKSCAGLPYLVVLVMNEWGIKTHPVSQFIENAKDVGVSFVFWGESKEEIPLYCGSIISIKDNNKGELIDSHKGEEKIEFSFDSISDLEMEKISQILEPIYCEEISLESSLRKSISLFELLGIYSVDDIDLIQNWNEARVWDTMAAPIGVNSKNEIVSLNLHEKFHGPHGLVAGTTGSGKSEILQTYILSAAILFHPYEVSFVIIDFKGGGMVNQFKDLPHLIGAITNIDGREINRSLKSIKAELLKRQSLFAEANVNHIDKYIQLYKNGKVKIPLPHLIIIVDEFAELKAEQPEFMKELISAARIGRSLGVHLILATQKPSGQVNEQIWSNSKFRLCLKVQNKEDSNEVLKSPLAAEIKEPGRAYLQVGNNEIFELLQSGFSGALEKANTSKEKSYIISQVDISGRKRIVYAKKKANSSKSSRTQLEAIVDYVRDTCIENGIERLQNICLPPLPSIVNIVETNKGNGMVSIGIYDDPDSQYQGDAFINISNENYMIIGSSGTGKTNFLQVIIRQIVNCYSPKQANIYIMDFGAMYLKNFQDLCYVGGVVTISEEEKLKNLFKLLVEEISARKEKFLSIGISSYSSYEEGGFEDIPRIFVLLDNYTAFREIYGDTYEEEFIYILREGLACGVNVILSNSQTSGLGYKYMSNFAGRIALHCNDSSEYSTLFDRCRMQPKDEVGRALCMMNKEIYETQMFLAFEGEKEIDRSNTIKKYVSAVNSQNEGVRAKAIPEIPEVLLIDYIENNYRNCQVKYKYPVALNYEDVDLVSIDFEKINELSIVGNESSRRLGVLKSLLFSMEYYVLENTFNLYIIDDVNRQLKDFKEKMYTEEYTLDYSRIGEIIIDLEEKFEERYNLLLQNEGGEKIRMPLQIVVINSKEAIEYISSNKQILERYNKLVKQYKALGISFIYSNIEDVNVPYGAPEILKRQKENKKVLITTSKLKDFKFCELQSSVVRNMKSLEFGDAYFLDGTDISRIKILEVK</sequence>
<dbReference type="GO" id="GO:0005524">
    <property type="term" value="F:ATP binding"/>
    <property type="evidence" value="ECO:0007669"/>
    <property type="project" value="UniProtKB-UniRule"/>
</dbReference>